<reference evidence="1 2" key="1">
    <citation type="submission" date="2018-04" db="EMBL/GenBank/DDBJ databases">
        <authorList>
            <person name="Vogel A."/>
        </authorList>
    </citation>
    <scope>NUCLEOTIDE SEQUENCE [LARGE SCALE GENOMIC DNA]</scope>
</reference>
<dbReference type="Proteomes" id="UP000595140">
    <property type="component" value="Unassembled WGS sequence"/>
</dbReference>
<sequence length="88" mass="9792">MEMQRWYNMPQSPPLHHQCAAGRRNSTYGVPSSRFSLASVIVASLDSSVSMEPALMLAVKNSLESARVDLDQDGEQDKEAMSEFNFLV</sequence>
<protein>
    <submittedName>
        <fullName evidence="1">Uncharacterized protein</fullName>
    </submittedName>
</protein>
<accession>A0A484KHT8</accession>
<proteinExistence type="predicted"/>
<keyword evidence="2" id="KW-1185">Reference proteome</keyword>
<dbReference type="EMBL" id="OOIL02000171">
    <property type="protein sequence ID" value="VFQ61506.1"/>
    <property type="molecule type" value="Genomic_DNA"/>
</dbReference>
<evidence type="ECO:0000313" key="1">
    <source>
        <dbReference type="EMBL" id="VFQ61506.1"/>
    </source>
</evidence>
<dbReference type="AlphaFoldDB" id="A0A484KHT8"/>
<gene>
    <name evidence="1" type="ORF">CCAM_LOCUS3282</name>
</gene>
<organism evidence="1 2">
    <name type="scientific">Cuscuta campestris</name>
    <dbReference type="NCBI Taxonomy" id="132261"/>
    <lineage>
        <taxon>Eukaryota</taxon>
        <taxon>Viridiplantae</taxon>
        <taxon>Streptophyta</taxon>
        <taxon>Embryophyta</taxon>
        <taxon>Tracheophyta</taxon>
        <taxon>Spermatophyta</taxon>
        <taxon>Magnoliopsida</taxon>
        <taxon>eudicotyledons</taxon>
        <taxon>Gunneridae</taxon>
        <taxon>Pentapetalae</taxon>
        <taxon>asterids</taxon>
        <taxon>lamiids</taxon>
        <taxon>Solanales</taxon>
        <taxon>Convolvulaceae</taxon>
        <taxon>Cuscuteae</taxon>
        <taxon>Cuscuta</taxon>
        <taxon>Cuscuta subgen. Grammica</taxon>
        <taxon>Cuscuta sect. Cleistogrammica</taxon>
    </lineage>
</organism>
<evidence type="ECO:0000313" key="2">
    <source>
        <dbReference type="Proteomes" id="UP000595140"/>
    </source>
</evidence>
<name>A0A484KHT8_9ASTE</name>